<keyword evidence="1" id="KW-0479">Metal-binding</keyword>
<evidence type="ECO:0000256" key="1">
    <source>
        <dbReference type="ARBA" id="ARBA00022723"/>
    </source>
</evidence>
<organism evidence="4 5">
    <name type="scientific">Candidatus Viadribacter manganicus</name>
    <dbReference type="NCBI Taxonomy" id="1759059"/>
    <lineage>
        <taxon>Bacteria</taxon>
        <taxon>Pseudomonadati</taxon>
        <taxon>Pseudomonadota</taxon>
        <taxon>Alphaproteobacteria</taxon>
        <taxon>Hyphomonadales</taxon>
        <taxon>Hyphomonadaceae</taxon>
        <taxon>Candidatus Viadribacter</taxon>
    </lineage>
</organism>
<proteinExistence type="predicted"/>
<dbReference type="GO" id="GO:0046872">
    <property type="term" value="F:metal ion binding"/>
    <property type="evidence" value="ECO:0007669"/>
    <property type="project" value="UniProtKB-KW"/>
</dbReference>
<dbReference type="InParanoid" id="A0A1B1AIF4"/>
<dbReference type="Pfam" id="PF06155">
    <property type="entry name" value="GBBH-like_N"/>
    <property type="match status" value="1"/>
</dbReference>
<evidence type="ECO:0000313" key="4">
    <source>
        <dbReference type="EMBL" id="ANP46335.1"/>
    </source>
</evidence>
<evidence type="ECO:0000259" key="3">
    <source>
        <dbReference type="Pfam" id="PF06155"/>
    </source>
</evidence>
<sequence length="124" mass="13975">MTAEAISRPWPTDLVFDRETKALTIAFDDGELFEVPFELLRVESPSAENKGHGGNVPPPVTGKANVNVVRAEAVGRYAVRIVFDDGHDSGLYSWDLLYDLGRDKDEKLRIYRDTLRLRALRDEA</sequence>
<dbReference type="EMBL" id="CP013244">
    <property type="protein sequence ID" value="ANP46335.1"/>
    <property type="molecule type" value="Genomic_DNA"/>
</dbReference>
<evidence type="ECO:0000256" key="2">
    <source>
        <dbReference type="ARBA" id="ARBA00023004"/>
    </source>
</evidence>
<name>A0A1B1AIF4_9PROT</name>
<dbReference type="STRING" id="1759059.ATE48_10620"/>
<dbReference type="KEGG" id="cbot:ATE48_10620"/>
<feature type="domain" description="Gamma-butyrobetaine hydroxylase-like N-terminal" evidence="3">
    <location>
        <begin position="17"/>
        <end position="98"/>
    </location>
</feature>
<dbReference type="InterPro" id="IPR038492">
    <property type="entry name" value="GBBH-like_N_sf"/>
</dbReference>
<dbReference type="InterPro" id="IPR010376">
    <property type="entry name" value="GBBH-like_N"/>
</dbReference>
<protein>
    <recommendedName>
        <fullName evidence="3">Gamma-butyrobetaine hydroxylase-like N-terminal domain-containing protein</fullName>
    </recommendedName>
</protein>
<accession>A0A1B1AIF4</accession>
<dbReference type="Proteomes" id="UP000092498">
    <property type="component" value="Chromosome"/>
</dbReference>
<keyword evidence="2" id="KW-0408">Iron</keyword>
<reference evidence="4 5" key="1">
    <citation type="submission" date="2015-11" db="EMBL/GenBank/DDBJ databases">
        <title>Whole-Genome Sequence of Candidatus Oderbacter manganicum from the National Park Lower Oder Valley, Germany.</title>
        <authorList>
            <person name="Braun B."/>
            <person name="Liere K."/>
            <person name="Szewzyk U."/>
        </authorList>
    </citation>
    <scope>NUCLEOTIDE SEQUENCE [LARGE SCALE GENOMIC DNA]</scope>
    <source>
        <strain evidence="4 5">OTSz_A_272</strain>
    </source>
</reference>
<evidence type="ECO:0000313" key="5">
    <source>
        <dbReference type="Proteomes" id="UP000092498"/>
    </source>
</evidence>
<dbReference type="Gene3D" id="3.30.2020.30">
    <property type="match status" value="1"/>
</dbReference>
<gene>
    <name evidence="4" type="ORF">ATE48_10620</name>
</gene>
<dbReference type="PANTHER" id="PTHR35303">
    <property type="entry name" value="OS02G0197800 PROTEIN"/>
    <property type="match status" value="1"/>
</dbReference>
<dbReference type="AlphaFoldDB" id="A0A1B1AIF4"/>
<dbReference type="RefSeq" id="WP_066771203.1">
    <property type="nucleotide sequence ID" value="NZ_CP013244.1"/>
</dbReference>
<dbReference type="PANTHER" id="PTHR35303:SF5">
    <property type="entry name" value="OS02G0197800 PROTEIN"/>
    <property type="match status" value="1"/>
</dbReference>
<keyword evidence="5" id="KW-1185">Reference proteome</keyword>